<dbReference type="AlphaFoldDB" id="A0A242M5Z2"/>
<protein>
    <submittedName>
        <fullName evidence="3">Mobile element protein</fullName>
    </submittedName>
    <submittedName>
        <fullName evidence="4">Transposase</fullName>
    </submittedName>
</protein>
<comment type="caution">
    <text evidence="3">The sequence shown here is derived from an EMBL/GenBank/DDBJ whole genome shotgun (WGS) entry which is preliminary data.</text>
</comment>
<reference evidence="3 5" key="3">
    <citation type="submission" date="2017-03" db="EMBL/GenBank/DDBJ databases">
        <title>Genome analysis of strain PAMC 26577.</title>
        <authorList>
            <person name="Oh H.-M."/>
            <person name="Yang J.-A."/>
        </authorList>
    </citation>
    <scope>NUCLEOTIDE SEQUENCE [LARGE SCALE GENOMIC DNA]</scope>
    <source>
        <strain evidence="3 5">PAMC 26577</strain>
    </source>
</reference>
<evidence type="ECO:0000313" key="5">
    <source>
        <dbReference type="Proteomes" id="UP000195221"/>
    </source>
</evidence>
<dbReference type="OrthoDB" id="8683412at2"/>
<evidence type="ECO:0000313" key="4">
    <source>
        <dbReference type="EMBL" id="OXC73458.1"/>
    </source>
</evidence>
<feature type="compositionally biased region" description="Basic and acidic residues" evidence="1">
    <location>
        <begin position="1"/>
        <end position="11"/>
    </location>
</feature>
<dbReference type="EMBL" id="NBTZ01000167">
    <property type="protein sequence ID" value="OTP66035.1"/>
    <property type="molecule type" value="Genomic_DNA"/>
</dbReference>
<dbReference type="InterPro" id="IPR055247">
    <property type="entry name" value="InsJ-like_HTH"/>
</dbReference>
<name>A0A242M5Z2_CABSO</name>
<dbReference type="Pfam" id="PF13518">
    <property type="entry name" value="HTH_28"/>
    <property type="match status" value="1"/>
</dbReference>
<feature type="region of interest" description="Disordered" evidence="1">
    <location>
        <begin position="1"/>
        <end position="26"/>
    </location>
</feature>
<evidence type="ECO:0000313" key="3">
    <source>
        <dbReference type="EMBL" id="OTP66035.1"/>
    </source>
</evidence>
<dbReference type="Proteomes" id="UP000195221">
    <property type="component" value="Unassembled WGS sequence"/>
</dbReference>
<organism evidence="3 5">
    <name type="scientific">Caballeronia sordidicola</name>
    <name type="common">Burkholderia sordidicola</name>
    <dbReference type="NCBI Taxonomy" id="196367"/>
    <lineage>
        <taxon>Bacteria</taxon>
        <taxon>Pseudomonadati</taxon>
        <taxon>Pseudomonadota</taxon>
        <taxon>Betaproteobacteria</taxon>
        <taxon>Burkholderiales</taxon>
        <taxon>Burkholderiaceae</taxon>
        <taxon>Caballeronia</taxon>
    </lineage>
</organism>
<proteinExistence type="predicted"/>
<accession>A0A242M5Z2</accession>
<reference evidence="6" key="1">
    <citation type="submission" date="2017-01" db="EMBL/GenBank/DDBJ databases">
        <title>Genome Analysis of Deinococcus marmoris KOPRI26562.</title>
        <authorList>
            <person name="Kim J.H."/>
            <person name="Oh H.-M."/>
        </authorList>
    </citation>
    <scope>NUCLEOTIDE SEQUENCE [LARGE SCALE GENOMIC DNA]</scope>
    <source>
        <strain evidence="6">PAMC 26633</strain>
    </source>
</reference>
<dbReference type="EMBL" id="MTHB01000247">
    <property type="protein sequence ID" value="OXC73458.1"/>
    <property type="molecule type" value="Genomic_DNA"/>
</dbReference>
<evidence type="ECO:0000313" key="6">
    <source>
        <dbReference type="Proteomes" id="UP000214720"/>
    </source>
</evidence>
<feature type="domain" description="Insertion element IS150 protein InsJ-like helix-turn-helix" evidence="2">
    <location>
        <begin position="47"/>
        <end position="98"/>
    </location>
</feature>
<dbReference type="SUPFAM" id="SSF46689">
    <property type="entry name" value="Homeodomain-like"/>
    <property type="match status" value="1"/>
</dbReference>
<evidence type="ECO:0000256" key="1">
    <source>
        <dbReference type="SAM" id="MobiDB-lite"/>
    </source>
</evidence>
<dbReference type="InterPro" id="IPR009057">
    <property type="entry name" value="Homeodomain-like_sf"/>
</dbReference>
<dbReference type="RefSeq" id="WP_062174231.1">
    <property type="nucleotide sequence ID" value="NZ_MSRG01000077.1"/>
</dbReference>
<dbReference type="Proteomes" id="UP000214720">
    <property type="component" value="Unassembled WGS sequence"/>
</dbReference>
<gene>
    <name evidence="4" type="ORF">BSU04_36735</name>
    <name evidence="3" type="ORF">PAMC26577_38515</name>
</gene>
<sequence>MATDRRKEDKHRALRQQASFNPRPDAVTHPLFQDEEFFDPHDLLQVKYEMLRAVHVDRRPISEAARAFGFSRPSFYQAQAAFEQGGLAGLIPQKTGPRSGHKLTPAVMEFLNRARVAEPTVRAERLASLVHQNFGVQVHPRSIERQFLRQKKP</sequence>
<reference evidence="4" key="2">
    <citation type="submission" date="2017-01" db="EMBL/GenBank/DDBJ databases">
        <authorList>
            <person name="Mah S.A."/>
            <person name="Swanson W.J."/>
            <person name="Moy G.W."/>
            <person name="Vacquier V.D."/>
        </authorList>
    </citation>
    <scope>NUCLEOTIDE SEQUENCE</scope>
    <source>
        <strain evidence="4">PAMC 26633</strain>
    </source>
</reference>
<evidence type="ECO:0000259" key="2">
    <source>
        <dbReference type="Pfam" id="PF13518"/>
    </source>
</evidence>